<feature type="compositionally biased region" description="Polar residues" evidence="1">
    <location>
        <begin position="66"/>
        <end position="82"/>
    </location>
</feature>
<feature type="transmembrane region" description="Helical" evidence="2">
    <location>
        <begin position="40"/>
        <end position="62"/>
    </location>
</feature>
<evidence type="ECO:0000256" key="2">
    <source>
        <dbReference type="SAM" id="Phobius"/>
    </source>
</evidence>
<gene>
    <name evidence="3" type="ORF">FKR81_08240</name>
</gene>
<keyword evidence="4" id="KW-1185">Reference proteome</keyword>
<evidence type="ECO:0000256" key="1">
    <source>
        <dbReference type="SAM" id="MobiDB-lite"/>
    </source>
</evidence>
<keyword evidence="2" id="KW-1133">Transmembrane helix</keyword>
<accession>A0A563EZL1</accession>
<keyword evidence="2" id="KW-0472">Membrane</keyword>
<comment type="caution">
    <text evidence="3">The sequence shown here is derived from an EMBL/GenBank/DDBJ whole genome shotgun (WGS) entry which is preliminary data.</text>
</comment>
<dbReference type="Proteomes" id="UP000316639">
    <property type="component" value="Unassembled WGS sequence"/>
</dbReference>
<evidence type="ECO:0000313" key="4">
    <source>
        <dbReference type="Proteomes" id="UP000316639"/>
    </source>
</evidence>
<organism evidence="3 4">
    <name type="scientific">Lentzea tibetensis</name>
    <dbReference type="NCBI Taxonomy" id="2591470"/>
    <lineage>
        <taxon>Bacteria</taxon>
        <taxon>Bacillati</taxon>
        <taxon>Actinomycetota</taxon>
        <taxon>Actinomycetes</taxon>
        <taxon>Pseudonocardiales</taxon>
        <taxon>Pseudonocardiaceae</taxon>
        <taxon>Lentzea</taxon>
    </lineage>
</organism>
<evidence type="ECO:0000313" key="3">
    <source>
        <dbReference type="EMBL" id="TWP53063.1"/>
    </source>
</evidence>
<dbReference type="EMBL" id="VOBR01000004">
    <property type="protein sequence ID" value="TWP53063.1"/>
    <property type="molecule type" value="Genomic_DNA"/>
</dbReference>
<name>A0A563EZL1_9PSEU</name>
<feature type="region of interest" description="Disordered" evidence="1">
    <location>
        <begin position="66"/>
        <end position="89"/>
    </location>
</feature>
<dbReference type="RefSeq" id="WP_146350316.1">
    <property type="nucleotide sequence ID" value="NZ_VOBR01000004.1"/>
</dbReference>
<proteinExistence type="predicted"/>
<reference evidence="3 4" key="1">
    <citation type="submission" date="2019-07" db="EMBL/GenBank/DDBJ databases">
        <title>Lentzea xizangensis sp. nov., isolated from Qinghai-Tibetan Plateau Soils.</title>
        <authorList>
            <person name="Huang J."/>
        </authorList>
    </citation>
    <scope>NUCLEOTIDE SEQUENCE [LARGE SCALE GENOMIC DNA]</scope>
    <source>
        <strain evidence="3 4">FXJ1.1311</strain>
    </source>
</reference>
<protein>
    <submittedName>
        <fullName evidence="3">Uncharacterized protein</fullName>
    </submittedName>
</protein>
<dbReference type="OrthoDB" id="3681611at2"/>
<sequence length="245" mass="26267">MSEQEIREGLRVAVWDEPPLDFDPDALIAQAEKVRTRRRALVSVGVGTALVVVSAFALPTLFSPSRPDSANVAESPTRSSAVTAPPAPNSQQVEKVAVQAVKRLHLILPSAIGVVPEYVDDGRGVPVPPMAVGRFGWFIRFEDTIGPTAIQLQIGGHMTDEKYCGGFETCRQEAESDGSKVIIAEHYEGAEMIESMVTHVRTNGTAVTVTSFSYNPLTGSGIRKTVPIGSGGLRVLATDPQISWD</sequence>
<dbReference type="AlphaFoldDB" id="A0A563EZL1"/>
<keyword evidence="2" id="KW-0812">Transmembrane</keyword>